<dbReference type="KEGG" id="abat:CFX1CAM_1074"/>
<dbReference type="Pfam" id="PF02446">
    <property type="entry name" value="Glyco_hydro_77"/>
    <property type="match status" value="1"/>
</dbReference>
<dbReference type="RefSeq" id="WP_087862011.1">
    <property type="nucleotide sequence ID" value="NZ_LT859958.1"/>
</dbReference>
<comment type="similarity">
    <text evidence="2 10">Belongs to the disproportionating enzyme family.</text>
</comment>
<evidence type="ECO:0000256" key="9">
    <source>
        <dbReference type="ARBA" id="ARBA00031501"/>
    </source>
</evidence>
<protein>
    <recommendedName>
        <fullName evidence="4 10">4-alpha-glucanotransferase</fullName>
        <ecNumber evidence="3 10">2.4.1.25</ecNumber>
    </recommendedName>
    <alternativeName>
        <fullName evidence="8 10">Amylomaltase</fullName>
    </alternativeName>
    <alternativeName>
        <fullName evidence="9 10">Disproportionating enzyme</fullName>
    </alternativeName>
</protein>
<dbReference type="Proteomes" id="UP000195514">
    <property type="component" value="Chromosome I"/>
</dbReference>
<gene>
    <name evidence="11" type="primary">malQ</name>
    <name evidence="11" type="ORF">CFX1CAM_1074</name>
</gene>
<comment type="catalytic activity">
    <reaction evidence="1 10">
        <text>Transfers a segment of a (1-&gt;4)-alpha-D-glucan to a new position in an acceptor, which may be glucose or a (1-&gt;4)-alpha-D-glucan.</text>
        <dbReference type="EC" id="2.4.1.25"/>
    </reaction>
</comment>
<dbReference type="PANTHER" id="PTHR32438">
    <property type="entry name" value="4-ALPHA-GLUCANOTRANSFERASE DPE1, CHLOROPLASTIC/AMYLOPLASTIC"/>
    <property type="match status" value="1"/>
</dbReference>
<dbReference type="PANTHER" id="PTHR32438:SF5">
    <property type="entry name" value="4-ALPHA-GLUCANOTRANSFERASE DPE1, CHLOROPLASTIC_AMYLOPLASTIC"/>
    <property type="match status" value="1"/>
</dbReference>
<proteinExistence type="inferred from homology"/>
<evidence type="ECO:0000256" key="8">
    <source>
        <dbReference type="ARBA" id="ARBA00031423"/>
    </source>
</evidence>
<dbReference type="GO" id="GO:0004134">
    <property type="term" value="F:4-alpha-glucanotransferase activity"/>
    <property type="evidence" value="ECO:0007669"/>
    <property type="project" value="UniProtKB-EC"/>
</dbReference>
<evidence type="ECO:0000256" key="6">
    <source>
        <dbReference type="ARBA" id="ARBA00022679"/>
    </source>
</evidence>
<keyword evidence="7 10" id="KW-0119">Carbohydrate metabolism</keyword>
<accession>A0A1Y6K6B4</accession>
<dbReference type="NCBIfam" id="TIGR00217">
    <property type="entry name" value="malQ"/>
    <property type="match status" value="1"/>
</dbReference>
<dbReference type="Gene3D" id="3.20.20.80">
    <property type="entry name" value="Glycosidases"/>
    <property type="match status" value="1"/>
</dbReference>
<organism evidence="11 12">
    <name type="scientific">Candidatus Brevifilum fermentans</name>
    <dbReference type="NCBI Taxonomy" id="1986204"/>
    <lineage>
        <taxon>Bacteria</taxon>
        <taxon>Bacillati</taxon>
        <taxon>Chloroflexota</taxon>
        <taxon>Anaerolineae</taxon>
        <taxon>Anaerolineales</taxon>
        <taxon>Anaerolineaceae</taxon>
        <taxon>Candidatus Brevifilum</taxon>
    </lineage>
</organism>
<name>A0A1Y6K6B4_9CHLR</name>
<evidence type="ECO:0000256" key="4">
    <source>
        <dbReference type="ARBA" id="ARBA00020295"/>
    </source>
</evidence>
<evidence type="ECO:0000256" key="3">
    <source>
        <dbReference type="ARBA" id="ARBA00012560"/>
    </source>
</evidence>
<keyword evidence="12" id="KW-1185">Reference proteome</keyword>
<dbReference type="InterPro" id="IPR003385">
    <property type="entry name" value="Glyco_hydro_77"/>
</dbReference>
<dbReference type="EMBL" id="LT859958">
    <property type="protein sequence ID" value="SMX54139.1"/>
    <property type="molecule type" value="Genomic_DNA"/>
</dbReference>
<dbReference type="SUPFAM" id="SSF51445">
    <property type="entry name" value="(Trans)glycosidases"/>
    <property type="match status" value="1"/>
</dbReference>
<dbReference type="OrthoDB" id="9811841at2"/>
<evidence type="ECO:0000256" key="2">
    <source>
        <dbReference type="ARBA" id="ARBA00005684"/>
    </source>
</evidence>
<evidence type="ECO:0000256" key="10">
    <source>
        <dbReference type="RuleBase" id="RU361207"/>
    </source>
</evidence>
<dbReference type="NCBIfam" id="NF011080">
    <property type="entry name" value="PRK14508.1-3"/>
    <property type="match status" value="1"/>
</dbReference>
<evidence type="ECO:0000256" key="5">
    <source>
        <dbReference type="ARBA" id="ARBA00022676"/>
    </source>
</evidence>
<dbReference type="NCBIfam" id="NF011079">
    <property type="entry name" value="PRK14508.1-2"/>
    <property type="match status" value="1"/>
</dbReference>
<evidence type="ECO:0000256" key="1">
    <source>
        <dbReference type="ARBA" id="ARBA00000439"/>
    </source>
</evidence>
<evidence type="ECO:0000313" key="12">
    <source>
        <dbReference type="Proteomes" id="UP000195514"/>
    </source>
</evidence>
<dbReference type="GO" id="GO:0005975">
    <property type="term" value="P:carbohydrate metabolic process"/>
    <property type="evidence" value="ECO:0007669"/>
    <property type="project" value="InterPro"/>
</dbReference>
<dbReference type="AlphaFoldDB" id="A0A1Y6K6B4"/>
<dbReference type="InterPro" id="IPR017853">
    <property type="entry name" value="GH"/>
</dbReference>
<evidence type="ECO:0000256" key="7">
    <source>
        <dbReference type="ARBA" id="ARBA00023277"/>
    </source>
</evidence>
<keyword evidence="5 10" id="KW-0328">Glycosyltransferase</keyword>
<evidence type="ECO:0000313" key="11">
    <source>
        <dbReference type="EMBL" id="SMX54139.1"/>
    </source>
</evidence>
<dbReference type="EC" id="2.4.1.25" evidence="3 10"/>
<keyword evidence="6 10" id="KW-0808">Transferase</keyword>
<reference evidence="12" key="1">
    <citation type="submission" date="2017-05" db="EMBL/GenBank/DDBJ databases">
        <authorList>
            <person name="Kirkegaard R."/>
            <person name="Mcilroy J S."/>
        </authorList>
    </citation>
    <scope>NUCLEOTIDE SEQUENCE [LARGE SCALE GENOMIC DNA]</scope>
</reference>
<sequence>MELNRASGVILHPTSLPSPDGIGDLGPDAYRWTDFLSRSGCQLWQVLPLGPTGYADSPYQCFSAFAGNPYLISATILLDQGLLAKTDLRDRPNFPLEEVDYGPVIQWKIKLLQRSFDHFRKTASSGLKAEFEKFKDTCKDWLAPYTIFMAIKQTRGGGSWSEWPEPLRKREQKALARFAKDSQEAIEFQSYQQFIFHRQWAALRDYAHEKGIRIIGDIPIFVAYDSADVWMNKDLFYLDEEGYPEVVAGVPPDYFSATGQLWGNPLYKWDVHQADGYQWWLSRLKAVLSQVDIVRLDHFRGFEAYWEVPFGNENAVIGRWVKGPGEGFLDVVKEQLGELPIIAEDLGVITEPVLKMRDKYNLPGMKILQFAFASDPDDDFLPHNYPLNCVAYTGTHDNNTTRGWYESAPEREQDFCRRYLARSGHDIAWSMIRALWGSVADWVLAPMQDVLSLGSWARMNFPGTSSGNWIWRMHPDAISESITQRLHETNYLYGRLPQAEKDAIYKAFLEDTKGRVLPH</sequence>